<sequence length="135" mass="16047">MSWSIGFSALTREQLDHAAKTMDFEHTYDYFNQLKGASFGDIAEVMIEFANYNEAIRAVLDECEEVNEDYLKLEFPRIYDEQAIENVLAEFNKLDFDDMDTFDDYEDIKEVCVNLRDLFQYAHDHQQIIILYRLM</sequence>
<gene>
    <name evidence="1" type="ORF">A9299_03310</name>
</gene>
<evidence type="ECO:0000313" key="1">
    <source>
        <dbReference type="EMBL" id="OBX62247.1"/>
    </source>
</evidence>
<dbReference type="AlphaFoldDB" id="A0AA91FN73"/>
<organism evidence="1">
    <name type="scientific">Faucicola osloensis</name>
    <name type="common">Moraxella osloensis</name>
    <dbReference type="NCBI Taxonomy" id="34062"/>
    <lineage>
        <taxon>Bacteria</taxon>
        <taxon>Pseudomonadati</taxon>
        <taxon>Pseudomonadota</taxon>
        <taxon>Gammaproteobacteria</taxon>
        <taxon>Moraxellales</taxon>
        <taxon>Moraxellaceae</taxon>
        <taxon>Faucicola</taxon>
    </lineage>
</organism>
<dbReference type="EMBL" id="LZMT01000034">
    <property type="protein sequence ID" value="OBX62247.1"/>
    <property type="molecule type" value="Genomic_DNA"/>
</dbReference>
<protein>
    <submittedName>
        <fullName evidence="1">Uncharacterized protein</fullName>
    </submittedName>
</protein>
<reference evidence="1" key="1">
    <citation type="submission" date="2016-06" db="EMBL/GenBank/DDBJ databases">
        <title>Draft genome of Moraxella osloensis CCUG 67237.</title>
        <authorList>
            <person name="Salva-Serra F."/>
            <person name="Engstrom-Jakobsson H."/>
            <person name="Thorell K."/>
            <person name="Gonzales-Siles L."/>
            <person name="Karlsson R."/>
            <person name="Boulund F."/>
            <person name="Engstrand L."/>
            <person name="Kristiansson E."/>
            <person name="Moore E."/>
        </authorList>
    </citation>
    <scope>NUCLEOTIDE SEQUENCE [LARGE SCALE GENOMIC DNA]</scope>
    <source>
        <strain evidence="1">CCUG 67237</strain>
    </source>
</reference>
<comment type="caution">
    <text evidence="1">The sequence shown here is derived from an EMBL/GenBank/DDBJ whole genome shotgun (WGS) entry which is preliminary data.</text>
</comment>
<accession>A0AA91FN73</accession>
<proteinExistence type="predicted"/>
<name>A0AA91FN73_FAUOS</name>